<dbReference type="InterPro" id="IPR013595">
    <property type="entry name" value="Pept_S33_TAP-like_C"/>
</dbReference>
<dbReference type="EMBL" id="VWPH01000006">
    <property type="protein sequence ID" value="KAA5833642.1"/>
    <property type="molecule type" value="Genomic_DNA"/>
</dbReference>
<proteinExistence type="predicted"/>
<gene>
    <name evidence="3" type="ORF">F1721_15350</name>
</gene>
<reference evidence="3 4" key="1">
    <citation type="submission" date="2019-09" db="EMBL/GenBank/DDBJ databases">
        <title>Draft genome sequence of the thermophilic Saccharopolyspora hirsuta VKM Ac-666T.</title>
        <authorList>
            <person name="Lobastova T.G."/>
            <person name="Fokina V."/>
            <person name="Bragin E.Y."/>
            <person name="Shtratnikova V.Y."/>
            <person name="Starodumova I.P."/>
            <person name="Tarlachkov S.V."/>
            <person name="Donova M.V."/>
        </authorList>
    </citation>
    <scope>NUCLEOTIDE SEQUENCE [LARGE SCALE GENOMIC DNA]</scope>
    <source>
        <strain evidence="3 4">VKM Ac-666</strain>
    </source>
</reference>
<evidence type="ECO:0000313" key="4">
    <source>
        <dbReference type="Proteomes" id="UP000323946"/>
    </source>
</evidence>
<sequence>MAGRGDPRHLRRPPVVGAHRLNAADQIEGSVLLHHDGVGHGQHYHSPCVTDHVNDSVTTLRTPEPDTTANRPGG</sequence>
<accession>A0A5M7BV33</accession>
<dbReference type="Proteomes" id="UP000323946">
    <property type="component" value="Unassembled WGS sequence"/>
</dbReference>
<evidence type="ECO:0000259" key="2">
    <source>
        <dbReference type="Pfam" id="PF08386"/>
    </source>
</evidence>
<evidence type="ECO:0000313" key="3">
    <source>
        <dbReference type="EMBL" id="KAA5833642.1"/>
    </source>
</evidence>
<feature type="region of interest" description="Disordered" evidence="1">
    <location>
        <begin position="42"/>
        <end position="74"/>
    </location>
</feature>
<dbReference type="AlphaFoldDB" id="A0A5M7BV33"/>
<name>A0A5M7BV33_SACHI</name>
<organism evidence="3 4">
    <name type="scientific">Saccharopolyspora hirsuta</name>
    <dbReference type="NCBI Taxonomy" id="1837"/>
    <lineage>
        <taxon>Bacteria</taxon>
        <taxon>Bacillati</taxon>
        <taxon>Actinomycetota</taxon>
        <taxon>Actinomycetes</taxon>
        <taxon>Pseudonocardiales</taxon>
        <taxon>Pseudonocardiaceae</taxon>
        <taxon>Saccharopolyspora</taxon>
    </lineage>
</organism>
<feature type="domain" description="Peptidase S33 tripeptidyl aminopeptidase-like C-terminal" evidence="2">
    <location>
        <begin position="21"/>
        <end position="68"/>
    </location>
</feature>
<comment type="caution">
    <text evidence="3">The sequence shown here is derived from an EMBL/GenBank/DDBJ whole genome shotgun (WGS) entry which is preliminary data.</text>
</comment>
<protein>
    <recommendedName>
        <fullName evidence="2">Peptidase S33 tripeptidyl aminopeptidase-like C-terminal domain-containing protein</fullName>
    </recommendedName>
</protein>
<keyword evidence="4" id="KW-1185">Reference proteome</keyword>
<evidence type="ECO:0000256" key="1">
    <source>
        <dbReference type="SAM" id="MobiDB-lite"/>
    </source>
</evidence>
<feature type="compositionally biased region" description="Polar residues" evidence="1">
    <location>
        <begin position="55"/>
        <end position="74"/>
    </location>
</feature>
<dbReference type="Pfam" id="PF08386">
    <property type="entry name" value="Abhydrolase_4"/>
    <property type="match status" value="1"/>
</dbReference>